<dbReference type="PROSITE" id="PS51257">
    <property type="entry name" value="PROKAR_LIPOPROTEIN"/>
    <property type="match status" value="1"/>
</dbReference>
<evidence type="ECO:0000256" key="1">
    <source>
        <dbReference type="ARBA" id="ARBA00004236"/>
    </source>
</evidence>
<evidence type="ECO:0000256" key="4">
    <source>
        <dbReference type="ARBA" id="ARBA00023136"/>
    </source>
</evidence>
<name>A0A6J6D8J5_9ZZZZ</name>
<evidence type="ECO:0000259" key="6">
    <source>
        <dbReference type="Pfam" id="PF02608"/>
    </source>
</evidence>
<dbReference type="CDD" id="cd06354">
    <property type="entry name" value="PBP1_PrnA-like"/>
    <property type="match status" value="1"/>
</dbReference>
<comment type="subcellular location">
    <subcellularLocation>
        <location evidence="1">Cell membrane</location>
    </subcellularLocation>
</comment>
<feature type="domain" description="ABC transporter substrate-binding protein PnrA-like" evidence="6">
    <location>
        <begin position="44"/>
        <end position="302"/>
    </location>
</feature>
<dbReference type="InterPro" id="IPR003760">
    <property type="entry name" value="PnrA-like"/>
</dbReference>
<evidence type="ECO:0000313" key="7">
    <source>
        <dbReference type="EMBL" id="CAB4559606.1"/>
    </source>
</evidence>
<dbReference type="Pfam" id="PF02608">
    <property type="entry name" value="Bmp"/>
    <property type="match status" value="1"/>
</dbReference>
<dbReference type="Gene3D" id="3.40.50.2300">
    <property type="match status" value="2"/>
</dbReference>
<gene>
    <name evidence="7" type="ORF">UFOPK1639_00344</name>
</gene>
<keyword evidence="3" id="KW-0732">Signal</keyword>
<accession>A0A6J6D8J5</accession>
<sequence>MKLISRSSAAKALTLAAVSALVLSGCAAAPEETTDAAAVDFLACAVSDEGNWNDKSFNEAVYTGLLQAEAELGVTINALESATPEDFEPNLQASVDAGCDIIIGVGFALGDAITKISAENPDLHFALVDSTSESTNVKPLLFETAEAGFLAGYASADYSTSKTIGTYGGLPFPSVTDFMTGYYYGAMQWGIDNDTEVTVLGWDPMAPDNGDFMNGFAPNNPEGLAIAKTQLQAGADVLLPVGGNQFTAAQSAIDELNPDAVMLGVDVDIAAGNPDLAPYIFTSIEKRMTIATFDVIKALVDGAAFDATPYVGTLANKGVAITAFTDFASKVSSGLADKLAELEAGIIDGTYKPKG</sequence>
<reference evidence="7" key="1">
    <citation type="submission" date="2020-05" db="EMBL/GenBank/DDBJ databases">
        <authorList>
            <person name="Chiriac C."/>
            <person name="Salcher M."/>
            <person name="Ghai R."/>
            <person name="Kavagutti S V."/>
        </authorList>
    </citation>
    <scope>NUCLEOTIDE SEQUENCE</scope>
</reference>
<dbReference type="PANTHER" id="PTHR34296:SF2">
    <property type="entry name" value="ABC TRANSPORTER GUANOSINE-BINDING PROTEIN NUPN"/>
    <property type="match status" value="1"/>
</dbReference>
<proteinExistence type="predicted"/>
<evidence type="ECO:0000256" key="5">
    <source>
        <dbReference type="ARBA" id="ARBA00023288"/>
    </source>
</evidence>
<dbReference type="AlphaFoldDB" id="A0A6J6D8J5"/>
<organism evidence="7">
    <name type="scientific">freshwater metagenome</name>
    <dbReference type="NCBI Taxonomy" id="449393"/>
    <lineage>
        <taxon>unclassified sequences</taxon>
        <taxon>metagenomes</taxon>
        <taxon>ecological metagenomes</taxon>
    </lineage>
</organism>
<evidence type="ECO:0000256" key="2">
    <source>
        <dbReference type="ARBA" id="ARBA00022475"/>
    </source>
</evidence>
<dbReference type="EMBL" id="CAEZTH010000025">
    <property type="protein sequence ID" value="CAB4559606.1"/>
    <property type="molecule type" value="Genomic_DNA"/>
</dbReference>
<keyword evidence="2" id="KW-1003">Cell membrane</keyword>
<keyword evidence="5" id="KW-0449">Lipoprotein</keyword>
<dbReference type="GO" id="GO:0005886">
    <property type="term" value="C:plasma membrane"/>
    <property type="evidence" value="ECO:0007669"/>
    <property type="project" value="UniProtKB-SubCell"/>
</dbReference>
<dbReference type="PANTHER" id="PTHR34296">
    <property type="entry name" value="TRANSCRIPTIONAL ACTIVATOR PROTEIN MED"/>
    <property type="match status" value="1"/>
</dbReference>
<dbReference type="InterPro" id="IPR050957">
    <property type="entry name" value="BMP_lipoprotein"/>
</dbReference>
<protein>
    <submittedName>
        <fullName evidence="7">Unannotated protein</fullName>
    </submittedName>
</protein>
<keyword evidence="4" id="KW-0472">Membrane</keyword>
<evidence type="ECO:0000256" key="3">
    <source>
        <dbReference type="ARBA" id="ARBA00022729"/>
    </source>
</evidence>